<dbReference type="RefSeq" id="WP_345319272.1">
    <property type="nucleotide sequence ID" value="NZ_BAABGA010000008.1"/>
</dbReference>
<feature type="transmembrane region" description="Helical" evidence="2">
    <location>
        <begin position="2360"/>
        <end position="2380"/>
    </location>
</feature>
<gene>
    <name evidence="4" type="ORF">GCM10023156_06080</name>
</gene>
<dbReference type="EMBL" id="BAABGA010000008">
    <property type="protein sequence ID" value="GAA4445880.1"/>
    <property type="molecule type" value="Genomic_DNA"/>
</dbReference>
<evidence type="ECO:0000313" key="5">
    <source>
        <dbReference type="Proteomes" id="UP001500840"/>
    </source>
</evidence>
<keyword evidence="2" id="KW-0812">Transmembrane</keyword>
<accession>A0ABP8MAI0</accession>
<keyword evidence="2" id="KW-1133">Transmembrane helix</keyword>
<keyword evidence="3" id="KW-0732">Signal</keyword>
<feature type="chain" id="PRO_5046808300" evidence="3">
    <location>
        <begin position="25"/>
        <end position="2435"/>
    </location>
</feature>
<feature type="transmembrane region" description="Helical" evidence="2">
    <location>
        <begin position="1120"/>
        <end position="1138"/>
    </location>
</feature>
<comment type="caution">
    <text evidence="4">The sequence shown here is derived from an EMBL/GenBank/DDBJ whole genome shotgun (WGS) entry which is preliminary data.</text>
</comment>
<feature type="region of interest" description="Disordered" evidence="1">
    <location>
        <begin position="901"/>
        <end position="940"/>
    </location>
</feature>
<sequence>MTRRVLLCTLILVGALAISLTSSAQESSAQESSVQNSPNTAADVTEPDSENEQDSAETKNPATRDNDGEGVRSSESADADEPMTDSDSAGSKTNGTDETDETNGADETDETEAGEPTVTENPLAVLPDQLPDGTRLRPIALFHSQLTELVPDSFQPISVLRLKEAIDLASSLVPDENASRLRHALYVIELDGNTLVSERSVLDIQCDEKGIVRRRLGKVNLAIHSSARNGNVNNASAIPRLESLPDGDLMAVVDGDTSLAFSWSLKSSTQGLVKQFDLRLPASPQTRIVLQVPKGIAVDSLDGVVRLSPSPPPELELSARGVDSRYYIIDAGGLSRVRLVTTREGSRENPRDLLVRNQYTQYAIDTTRVVWTHQAILQLHVPDRLPSMIVGDSAITSIAINAIETPFSTTEIADGVNRIDISPAAGSLPLSDTPTSITIKGQAVWQESDGWCDLPQPHFLVSGIVVSEVISKVDLTMSNPLRVIQWQLPDGWSMSTETPEDEETRQITASGPPFTLDESVIKRFAAAGESTPGQTSGQSGPTDDTGTAAAGAAAKGLPAWSRVRIAKASPLRDSSTVMNLSLADGLITATTRMRVRMDPQRVEPIRIELQRGWSLQSITLTGSGRVIETPAIHAATSQFTIWPEASDVFDSELQIQATGQSRIIQADPQIIVPRSWFLRFVDVQGEFIAAVTPPANLDWSSQMSLLSQRIKRSEIDQPFRDFLESSNKNAMYLRCATGRTPTLVLQPPSVAFDVSTAMAIRLSGGEVLEDLVIEMSTTNPSPQTITVQTGPDHDRPALSWSLRQSDGGSAISLPASNVLLERPDSDGVYTIDVTQWNLRGKRLVGRRRYPLSGDMSIRLPVIPNATSQTSEVLVGEGMIVKQSDDSVLRVPIDANFRLDELIDGRRESDDSQSANPDEAENVSSDPVQTGTDVDAAPRNPANIIKTRLRYDAVDQPSLTIAKTQANPNINIVWNQDVTLVASSHGTDRVEAILQVTASKPLEIDYDDDLRLVSVEQNGVELETIDLDRRPVVIQPVQPIKSQQLRLIWSRQQVYRRWWRQCTMPSINVDAVVMRARSHVRASSDSFLPGVLLAETPEMTSPSTLALTAGSEVLLVRRNNALAIGWLVAMLVFAFCWMVARRSLYLNLMIVLLLAMMAGWWWPWHWITIGWFLIPAIMGSLLVSTLRWKAFAEQRLERRLQQEEQQFESQRSQEQAAEFSVTTPSVIVIMALVSLACAAASAQDSANPAADANATSGRSQSNPPLVPNVDLLVPVDKEGNLVGDKLYIPRELKASLLALSLRSQPEEARFQSASYRLRIESDEDSLRPGALLLDADYIIHTDHASDRVVLPFASETIRRIELVQDEQDRIVQFAATSEDEVVANVPLGDRFRLRVTLIPDWMASENKGQLTVKLPPVSSSRLTVEGSGTLDRVRILGATGQVISQRQLQIWTSELGPIDKLAIEIEFTKGTATTSSLPLRRRYWLHAGKSHTTVECQVEPTYAVSAGDTVSLMIRDSLMPTVVSTSWEIRQTDLLSPTRRQVTLAALLDSPGPIQLLWTLPSRISKAESFEDAVSMVIPDVVPTMSGDSEPAWVGINSDPGIRVLPVTREPLDALTDDQFLAVWSGYRGSKPDRTFVAFGQLPSFQLVNIHNPRPTIAQTHQVHIAVDALEIRYRAEIVHNGKQARRWILKLPAAVSLRQLSIDGQPSDARPLVSKSFTEVMLGDLSDRTTSVVEVIAVSNLPSNGKFTLPRLTLSPSAETTDRYFVTRDQSLDVRIATRPPQEFIERNTTGDLAHLAKGWVPVVGYEFDSAMVGDAMKIPLMVLRSSVRPTRFDASQLITLSWSEGRWSMQSLTRFGPGKLPDFIDIQVPTRWCESLDVSSAARWSRQPANDVSNQLIRVSCDEQVRESRVISIQGTLATSDKSRVSVPSIQILGEGSRSVHVSVPSRLTNEPIRWRSSSVRAAELPPFWAEITRQKDLDLSGPRATYAVAANGWSIELAPLQQQNRIANVIAADTRVFPGHQRIVVMSRFDLVPGSLDAVDIALPEGATCLGAWTANQAVTPMVVTVQNDATVDNPSGESAAQKETADQGATVDRNAAAASPSNHRNIIRLPLSLSRLAQSVEVMFDVPLSGARRGDYAATMLAIPVTEAWVSTYALSDSQDVGRPTLIESLVDHEGQLQSLTPDQARAVMVQRRGLSLAASIVQMINDSSDILAERPTAESTTWIRPMIARYEDLAAEAGFPVEWILTPKPGNEKSTGNAAEAANSSVKVSSLKETPVEQSFLAGEVLPGLASWEKLNAEMLVHVKRYSSGSIDIPFLFSNRANLKGYQLQQIQRVDTQSVLSPVVPADPNETYLKTIITNVISLLAAIAILILLWPLKHYFGSITSYPAFWLCLVALCGFFVAPIPVAASLLLVAISAPALPRKPFRRRVMR</sequence>
<evidence type="ECO:0000256" key="2">
    <source>
        <dbReference type="SAM" id="Phobius"/>
    </source>
</evidence>
<feature type="compositionally biased region" description="Polar residues" evidence="1">
    <location>
        <begin position="531"/>
        <end position="541"/>
    </location>
</feature>
<name>A0ABP8MAI0_9BACT</name>
<reference evidence="5" key="1">
    <citation type="journal article" date="2019" name="Int. J. Syst. Evol. Microbiol.">
        <title>The Global Catalogue of Microorganisms (GCM) 10K type strain sequencing project: providing services to taxonomists for standard genome sequencing and annotation.</title>
        <authorList>
            <consortium name="The Broad Institute Genomics Platform"/>
            <consortium name="The Broad Institute Genome Sequencing Center for Infectious Disease"/>
            <person name="Wu L."/>
            <person name="Ma J."/>
        </authorList>
    </citation>
    <scope>NUCLEOTIDE SEQUENCE [LARGE SCALE GENOMIC DNA]</scope>
    <source>
        <strain evidence="5">JCM 17759</strain>
    </source>
</reference>
<feature type="region of interest" description="Disordered" evidence="1">
    <location>
        <begin position="2073"/>
        <end position="2102"/>
    </location>
</feature>
<evidence type="ECO:0000256" key="3">
    <source>
        <dbReference type="SAM" id="SignalP"/>
    </source>
</evidence>
<feature type="compositionally biased region" description="Basic and acidic residues" evidence="1">
    <location>
        <begin position="62"/>
        <end position="72"/>
    </location>
</feature>
<feature type="compositionally biased region" description="Polar residues" evidence="1">
    <location>
        <begin position="85"/>
        <end position="96"/>
    </location>
</feature>
<feature type="transmembrane region" description="Helical" evidence="2">
    <location>
        <begin position="1143"/>
        <end position="1161"/>
    </location>
</feature>
<organism evidence="4 5">
    <name type="scientific">Novipirellula rosea</name>
    <dbReference type="NCBI Taxonomy" id="1031540"/>
    <lineage>
        <taxon>Bacteria</taxon>
        <taxon>Pseudomonadati</taxon>
        <taxon>Planctomycetota</taxon>
        <taxon>Planctomycetia</taxon>
        <taxon>Pirellulales</taxon>
        <taxon>Pirellulaceae</taxon>
        <taxon>Novipirellula</taxon>
    </lineage>
</organism>
<dbReference type="Proteomes" id="UP001500840">
    <property type="component" value="Unassembled WGS sequence"/>
</dbReference>
<evidence type="ECO:0000313" key="4">
    <source>
        <dbReference type="EMBL" id="GAA4445880.1"/>
    </source>
</evidence>
<feature type="compositionally biased region" description="Polar residues" evidence="1">
    <location>
        <begin position="911"/>
        <end position="931"/>
    </location>
</feature>
<feature type="region of interest" description="Disordered" evidence="1">
    <location>
        <begin position="492"/>
        <end position="512"/>
    </location>
</feature>
<keyword evidence="2" id="KW-0472">Membrane</keyword>
<feature type="region of interest" description="Disordered" evidence="1">
    <location>
        <begin position="528"/>
        <end position="553"/>
    </location>
</feature>
<feature type="signal peptide" evidence="3">
    <location>
        <begin position="1"/>
        <end position="24"/>
    </location>
</feature>
<protein>
    <submittedName>
        <fullName evidence="4">Uncharacterized protein</fullName>
    </submittedName>
</protein>
<feature type="compositionally biased region" description="Acidic residues" evidence="1">
    <location>
        <begin position="97"/>
        <end position="113"/>
    </location>
</feature>
<proteinExistence type="predicted"/>
<feature type="transmembrane region" description="Helical" evidence="2">
    <location>
        <begin position="2392"/>
        <end position="2425"/>
    </location>
</feature>
<keyword evidence="5" id="KW-1185">Reference proteome</keyword>
<feature type="transmembrane region" description="Helical" evidence="2">
    <location>
        <begin position="1167"/>
        <end position="1187"/>
    </location>
</feature>
<feature type="compositionally biased region" description="Low complexity" evidence="1">
    <location>
        <begin position="23"/>
        <end position="33"/>
    </location>
</feature>
<feature type="compositionally biased region" description="Low complexity" evidence="1">
    <location>
        <begin position="542"/>
        <end position="553"/>
    </location>
</feature>
<feature type="region of interest" description="Disordered" evidence="1">
    <location>
        <begin position="23"/>
        <end position="130"/>
    </location>
</feature>
<feature type="compositionally biased region" description="Acidic residues" evidence="1">
    <location>
        <begin position="45"/>
        <end position="55"/>
    </location>
</feature>
<evidence type="ECO:0000256" key="1">
    <source>
        <dbReference type="SAM" id="MobiDB-lite"/>
    </source>
</evidence>